<dbReference type="STRING" id="322505.SAMN04487836_10130"/>
<comment type="similarity">
    <text evidence="12">Belongs to the helicase family. PriA subfamily.</text>
</comment>
<dbReference type="GO" id="GO:0006270">
    <property type="term" value="P:DNA replication initiation"/>
    <property type="evidence" value="ECO:0007669"/>
    <property type="project" value="TreeGrafter"/>
</dbReference>
<dbReference type="InterPro" id="IPR042115">
    <property type="entry name" value="PriA_3primeBD_sf"/>
</dbReference>
<dbReference type="InterPro" id="IPR014001">
    <property type="entry name" value="Helicase_ATP-bd"/>
</dbReference>
<dbReference type="AlphaFoldDB" id="A0A1H6W6Q2"/>
<dbReference type="InterPro" id="IPR027417">
    <property type="entry name" value="P-loop_NTPase"/>
</dbReference>
<feature type="binding site" evidence="12">
    <location>
        <position position="439"/>
    </location>
    <ligand>
        <name>Zn(2+)</name>
        <dbReference type="ChEBI" id="CHEBI:29105"/>
        <label>1</label>
    </ligand>
</feature>
<gene>
    <name evidence="12" type="primary">priA</name>
    <name evidence="14" type="ORF">SAMN04487834_10587</name>
</gene>
<comment type="subunit">
    <text evidence="12">Component of the replication restart primosome.</text>
</comment>
<comment type="function">
    <text evidence="12">Initiates the restart of stalled replication forks, which reloads the replicative helicase on sites other than the origin of replication. Recognizes and binds to abandoned replication forks and remodels them to uncover a helicase loading site. Promotes assembly of the primosome at these replication forks.</text>
</comment>
<keyword evidence="2 12" id="KW-0235">DNA replication</keyword>
<comment type="cofactor">
    <cofactor evidence="12">
        <name>Zn(2+)</name>
        <dbReference type="ChEBI" id="CHEBI:29105"/>
    </cofactor>
    <text evidence="12">Binds 2 zinc ions per subunit.</text>
</comment>
<accession>A0A1H6W6Q2</accession>
<dbReference type="CDD" id="cd18804">
    <property type="entry name" value="SF2_C_priA"/>
    <property type="match status" value="1"/>
</dbReference>
<dbReference type="SMART" id="SM00490">
    <property type="entry name" value="HELICc"/>
    <property type="match status" value="1"/>
</dbReference>
<feature type="binding site" evidence="12">
    <location>
        <position position="476"/>
    </location>
    <ligand>
        <name>Zn(2+)</name>
        <dbReference type="ChEBI" id="CHEBI:29105"/>
        <label>1</label>
    </ligand>
</feature>
<dbReference type="Pfam" id="PF17764">
    <property type="entry name" value="PriA_3primeBD"/>
    <property type="match status" value="1"/>
</dbReference>
<dbReference type="GO" id="GO:0005524">
    <property type="term" value="F:ATP binding"/>
    <property type="evidence" value="ECO:0007669"/>
    <property type="project" value="UniProtKB-UniRule"/>
</dbReference>
<dbReference type="GO" id="GO:0006302">
    <property type="term" value="P:double-strand break repair"/>
    <property type="evidence" value="ECO:0007669"/>
    <property type="project" value="InterPro"/>
</dbReference>
<keyword evidence="8 12" id="KW-0067">ATP-binding</keyword>
<dbReference type="SMART" id="SM00487">
    <property type="entry name" value="DEXDc"/>
    <property type="match status" value="1"/>
</dbReference>
<evidence type="ECO:0000256" key="12">
    <source>
        <dbReference type="HAMAP-Rule" id="MF_00983"/>
    </source>
</evidence>
<dbReference type="OrthoDB" id="9759544at2"/>
<dbReference type="eggNOG" id="COG1198">
    <property type="taxonomic scope" value="Bacteria"/>
</dbReference>
<feature type="binding site" evidence="12">
    <location>
        <position position="463"/>
    </location>
    <ligand>
        <name>Zn(2+)</name>
        <dbReference type="ChEBI" id="CHEBI:29105"/>
        <label>2</label>
    </ligand>
</feature>
<feature type="binding site" evidence="12">
    <location>
        <position position="479"/>
    </location>
    <ligand>
        <name>Zn(2+)</name>
        <dbReference type="ChEBI" id="CHEBI:29105"/>
        <label>1</label>
    </ligand>
</feature>
<dbReference type="FunFam" id="3.40.50.300:FF:000489">
    <property type="entry name" value="Primosome assembly protein PriA"/>
    <property type="match status" value="1"/>
</dbReference>
<sequence>MYIVSVLIEHGTNRLSQPFSYLSNNEVMEGVRVRVMFNHQKLIGYSLGCQYTNLSSKELAMRDGFRYNYILEVIDDKPLLNKELVALSEQMSKLYITSQIVCLQAMLPKALKPKSGKSVAIKSQKAARIIQKGEATTKTQKALYQYLLTPGIHFVKDLPYSSSPLKGLVEQGLVEIYDQEIKRIPQISSTQEHHAITLTKQQQDIVDGIMARSERISLIHGVTGSGKTEIYLALTKRMLSENKNVIMLVPEIALTPMMVAIFKERFGDDVAIFHSRLSEGERYDEYRRIAAREVHIVVGARSAIFAPLMNIGLIIMDEEHDASYKQESAPRYATLTIAKMRAKYHHANIVLGSATPSVESYARALKGVYDLYELPERINKKPLPACTIVDMAQEAKANHYGLLSRLMEERLEQTLEKGEQAILLLNKRGYASFVKCEDCGEVVKCPHCDVTLTYHKSENSLKCHYCGYTVPMISHCPHCHSSALKRIGIGTQRIEEELHQRFYNAKIIRYDYDTTRNKNDHVRLLEAFEKQEANILLGTQMIAKGLDFENVTFVGVLNADLTLAIPDYRSSERTFDLLAQVGGRSGRGKKTGTVVIQTYNPDHYAIVDGAKADYRSFYNEEMKFRKLAYYPPYCHLVALTIQSAREEDVEKAASDIKDYLVRQLHQVRILGPAKLTIYKLQDIYRMRIMIKYKQADEVFKVLNQLDDFYNHKTRKVALVCDFNPYTAI</sequence>
<dbReference type="GO" id="GO:1990077">
    <property type="term" value="C:primosome complex"/>
    <property type="evidence" value="ECO:0007669"/>
    <property type="project" value="UniProtKB-UniRule"/>
</dbReference>
<dbReference type="InterPro" id="IPR041222">
    <property type="entry name" value="PriA_3primeBD"/>
</dbReference>
<dbReference type="GO" id="GO:0006310">
    <property type="term" value="P:DNA recombination"/>
    <property type="evidence" value="ECO:0007669"/>
    <property type="project" value="InterPro"/>
</dbReference>
<evidence type="ECO:0000256" key="4">
    <source>
        <dbReference type="ARBA" id="ARBA00022741"/>
    </source>
</evidence>
<keyword evidence="3 12" id="KW-0479">Metal-binding</keyword>
<dbReference type="PROSITE" id="PS51192">
    <property type="entry name" value="HELICASE_ATP_BIND_1"/>
    <property type="match status" value="1"/>
</dbReference>
<comment type="catalytic activity">
    <reaction evidence="12">
        <text>Couples ATP hydrolysis with the unwinding of duplex DNA by translocating in the 3'-5' direction.</text>
        <dbReference type="EC" id="5.6.2.4"/>
    </reaction>
</comment>
<dbReference type="InterPro" id="IPR005259">
    <property type="entry name" value="PriA"/>
</dbReference>
<evidence type="ECO:0000256" key="10">
    <source>
        <dbReference type="ARBA" id="ARBA00023235"/>
    </source>
</evidence>
<dbReference type="InterPro" id="IPR011545">
    <property type="entry name" value="DEAD/DEAH_box_helicase_dom"/>
</dbReference>
<evidence type="ECO:0000313" key="14">
    <source>
        <dbReference type="EMBL" id="SEJ11456.1"/>
    </source>
</evidence>
<keyword evidence="5 12" id="KW-0378">Hydrolase</keyword>
<dbReference type="Pfam" id="PF00270">
    <property type="entry name" value="DEAD"/>
    <property type="match status" value="1"/>
</dbReference>
<feature type="binding site" evidence="12">
    <location>
        <position position="445"/>
    </location>
    <ligand>
        <name>Zn(2+)</name>
        <dbReference type="ChEBI" id="CHEBI:29105"/>
        <label>2</label>
    </ligand>
</feature>
<evidence type="ECO:0000256" key="1">
    <source>
        <dbReference type="ARBA" id="ARBA00022515"/>
    </source>
</evidence>
<dbReference type="GO" id="GO:0006269">
    <property type="term" value="P:DNA replication, synthesis of primer"/>
    <property type="evidence" value="ECO:0007669"/>
    <property type="project" value="UniProtKB-KW"/>
</dbReference>
<proteinExistence type="inferred from homology"/>
<dbReference type="EC" id="5.6.2.4" evidence="12"/>
<dbReference type="CDD" id="cd17929">
    <property type="entry name" value="DEXHc_priA"/>
    <property type="match status" value="1"/>
</dbReference>
<evidence type="ECO:0000256" key="6">
    <source>
        <dbReference type="ARBA" id="ARBA00022806"/>
    </source>
</evidence>
<dbReference type="HAMAP" id="MF_00983">
    <property type="entry name" value="PriA"/>
    <property type="match status" value="1"/>
</dbReference>
<keyword evidence="10 12" id="KW-0413">Isomerase</keyword>
<dbReference type="NCBIfam" id="TIGR00595">
    <property type="entry name" value="priA"/>
    <property type="match status" value="1"/>
</dbReference>
<dbReference type="Gene3D" id="3.40.1440.60">
    <property type="entry name" value="PriA, 3(prime) DNA-binding domain"/>
    <property type="match status" value="1"/>
</dbReference>
<dbReference type="EMBL" id="FNYK01000058">
    <property type="protein sequence ID" value="SEJ11456.1"/>
    <property type="molecule type" value="Genomic_DNA"/>
</dbReference>
<comment type="catalytic activity">
    <reaction evidence="11 12">
        <text>ATP + H2O = ADP + phosphate + H(+)</text>
        <dbReference type="Rhea" id="RHEA:13065"/>
        <dbReference type="ChEBI" id="CHEBI:15377"/>
        <dbReference type="ChEBI" id="CHEBI:15378"/>
        <dbReference type="ChEBI" id="CHEBI:30616"/>
        <dbReference type="ChEBI" id="CHEBI:43474"/>
        <dbReference type="ChEBI" id="CHEBI:456216"/>
        <dbReference type="EC" id="5.6.2.4"/>
    </reaction>
</comment>
<evidence type="ECO:0000256" key="8">
    <source>
        <dbReference type="ARBA" id="ARBA00022840"/>
    </source>
</evidence>
<dbReference type="Pfam" id="PF18319">
    <property type="entry name" value="Zn_ribbon_PriA"/>
    <property type="match status" value="1"/>
</dbReference>
<keyword evidence="7 12" id="KW-0862">Zinc</keyword>
<dbReference type="GO" id="GO:0003677">
    <property type="term" value="F:DNA binding"/>
    <property type="evidence" value="ECO:0007669"/>
    <property type="project" value="UniProtKB-UniRule"/>
</dbReference>
<organism evidence="14 15">
    <name type="scientific">Sharpea azabuensis</name>
    <dbReference type="NCBI Taxonomy" id="322505"/>
    <lineage>
        <taxon>Bacteria</taxon>
        <taxon>Bacillati</taxon>
        <taxon>Bacillota</taxon>
        <taxon>Erysipelotrichia</taxon>
        <taxon>Erysipelotrichales</taxon>
        <taxon>Coprobacillaceae</taxon>
        <taxon>Sharpea</taxon>
    </lineage>
</organism>
<feature type="binding site" evidence="12">
    <location>
        <position position="466"/>
    </location>
    <ligand>
        <name>Zn(2+)</name>
        <dbReference type="ChEBI" id="CHEBI:29105"/>
        <label>2</label>
    </ligand>
</feature>
<name>A0A1H6W6Q2_9FIRM</name>
<dbReference type="RefSeq" id="WP_074732594.1">
    <property type="nucleotide sequence ID" value="NZ_FNYK01000058.1"/>
</dbReference>
<evidence type="ECO:0000259" key="13">
    <source>
        <dbReference type="PROSITE" id="PS51192"/>
    </source>
</evidence>
<dbReference type="GO" id="GO:0043138">
    <property type="term" value="F:3'-5' DNA helicase activity"/>
    <property type="evidence" value="ECO:0007669"/>
    <property type="project" value="UniProtKB-EC"/>
</dbReference>
<dbReference type="PANTHER" id="PTHR30580:SF0">
    <property type="entry name" value="PRIMOSOMAL PROTEIN N"/>
    <property type="match status" value="1"/>
</dbReference>
<dbReference type="Gene3D" id="3.40.50.300">
    <property type="entry name" value="P-loop containing nucleotide triphosphate hydrolases"/>
    <property type="match status" value="2"/>
</dbReference>
<dbReference type="Pfam" id="PF00271">
    <property type="entry name" value="Helicase_C"/>
    <property type="match status" value="1"/>
</dbReference>
<keyword evidence="4 12" id="KW-0547">Nucleotide-binding</keyword>
<keyword evidence="9 12" id="KW-0238">DNA-binding</keyword>
<dbReference type="Pfam" id="PF18074">
    <property type="entry name" value="PriA_C"/>
    <property type="match status" value="1"/>
</dbReference>
<evidence type="ECO:0000256" key="5">
    <source>
        <dbReference type="ARBA" id="ARBA00022801"/>
    </source>
</evidence>
<reference evidence="15" key="1">
    <citation type="submission" date="2016-10" db="EMBL/GenBank/DDBJ databases">
        <authorList>
            <person name="Varghese N."/>
        </authorList>
    </citation>
    <scope>NUCLEOTIDE SEQUENCE [LARGE SCALE GENOMIC DNA]</scope>
    <source>
        <strain evidence="15">DSM 20406</strain>
    </source>
</reference>
<dbReference type="InterPro" id="IPR001650">
    <property type="entry name" value="Helicase_C-like"/>
</dbReference>
<dbReference type="GO" id="GO:0016887">
    <property type="term" value="F:ATP hydrolysis activity"/>
    <property type="evidence" value="ECO:0007669"/>
    <property type="project" value="RHEA"/>
</dbReference>
<feature type="binding site" evidence="12">
    <location>
        <position position="448"/>
    </location>
    <ligand>
        <name>Zn(2+)</name>
        <dbReference type="ChEBI" id="CHEBI:29105"/>
        <label>2</label>
    </ligand>
</feature>
<keyword evidence="1 12" id="KW-0639">Primosome</keyword>
<dbReference type="InterPro" id="IPR041236">
    <property type="entry name" value="PriA_C"/>
</dbReference>
<dbReference type="PANTHER" id="PTHR30580">
    <property type="entry name" value="PRIMOSOMAL PROTEIN N"/>
    <property type="match status" value="1"/>
</dbReference>
<evidence type="ECO:0000256" key="7">
    <source>
        <dbReference type="ARBA" id="ARBA00022833"/>
    </source>
</evidence>
<dbReference type="GO" id="GO:0008270">
    <property type="term" value="F:zinc ion binding"/>
    <property type="evidence" value="ECO:0007669"/>
    <property type="project" value="UniProtKB-UniRule"/>
</dbReference>
<evidence type="ECO:0000313" key="15">
    <source>
        <dbReference type="Proteomes" id="UP000183028"/>
    </source>
</evidence>
<protein>
    <recommendedName>
        <fullName evidence="12">Replication restart protein PriA</fullName>
    </recommendedName>
    <alternativeName>
        <fullName evidence="12">ATP-dependent DNA helicase PriA</fullName>
        <ecNumber evidence="12">5.6.2.4</ecNumber>
    </alternativeName>
    <alternativeName>
        <fullName evidence="12">DNA 3'-5' helicase PriA</fullName>
    </alternativeName>
</protein>
<feature type="binding site" evidence="12">
    <location>
        <position position="436"/>
    </location>
    <ligand>
        <name>Zn(2+)</name>
        <dbReference type="ChEBI" id="CHEBI:29105"/>
        <label>1</label>
    </ligand>
</feature>
<feature type="domain" description="Helicase ATP-binding" evidence="13">
    <location>
        <begin position="208"/>
        <end position="374"/>
    </location>
</feature>
<evidence type="ECO:0000256" key="11">
    <source>
        <dbReference type="ARBA" id="ARBA00048988"/>
    </source>
</evidence>
<dbReference type="Proteomes" id="UP000183028">
    <property type="component" value="Unassembled WGS sequence"/>
</dbReference>
<keyword evidence="6 12" id="KW-0347">Helicase</keyword>
<dbReference type="InterPro" id="IPR040498">
    <property type="entry name" value="PriA_CRR"/>
</dbReference>
<evidence type="ECO:0000256" key="3">
    <source>
        <dbReference type="ARBA" id="ARBA00022723"/>
    </source>
</evidence>
<evidence type="ECO:0000256" key="2">
    <source>
        <dbReference type="ARBA" id="ARBA00022705"/>
    </source>
</evidence>
<evidence type="ECO:0000256" key="9">
    <source>
        <dbReference type="ARBA" id="ARBA00023125"/>
    </source>
</evidence>
<dbReference type="SUPFAM" id="SSF52540">
    <property type="entry name" value="P-loop containing nucleoside triphosphate hydrolases"/>
    <property type="match status" value="2"/>
</dbReference>
<keyword evidence="15" id="KW-1185">Reference proteome</keyword>